<feature type="domain" description="Serine aminopeptidase S33" evidence="1">
    <location>
        <begin position="125"/>
        <end position="249"/>
    </location>
</feature>
<dbReference type="InterPro" id="IPR022742">
    <property type="entry name" value="Hydrolase_4"/>
</dbReference>
<evidence type="ECO:0000313" key="3">
    <source>
        <dbReference type="Proteomes" id="UP001569414"/>
    </source>
</evidence>
<dbReference type="RefSeq" id="WP_371842955.1">
    <property type="nucleotide sequence ID" value="NZ_JBGMEL010000004.1"/>
</dbReference>
<comment type="caution">
    <text evidence="2">The sequence shown here is derived from an EMBL/GenBank/DDBJ whole genome shotgun (WGS) entry which is preliminary data.</text>
</comment>
<proteinExistence type="predicted"/>
<dbReference type="Proteomes" id="UP001569414">
    <property type="component" value="Unassembled WGS sequence"/>
</dbReference>
<evidence type="ECO:0000313" key="2">
    <source>
        <dbReference type="EMBL" id="MFA0790108.1"/>
    </source>
</evidence>
<protein>
    <submittedName>
        <fullName evidence="2">Alpha/beta hydrolase</fullName>
    </submittedName>
</protein>
<dbReference type="SUPFAM" id="SSF53474">
    <property type="entry name" value="alpha/beta-Hydrolases"/>
    <property type="match status" value="1"/>
</dbReference>
<reference evidence="2 3" key="1">
    <citation type="submission" date="2024-08" db="EMBL/GenBank/DDBJ databases">
        <authorList>
            <person name="Ishaq N."/>
        </authorList>
    </citation>
    <scope>NUCLEOTIDE SEQUENCE [LARGE SCALE GENOMIC DNA]</scope>
    <source>
        <strain evidence="2 3">JCM 30400</strain>
    </source>
</reference>
<gene>
    <name evidence="2" type="ORF">ACCI51_06075</name>
</gene>
<dbReference type="Gene3D" id="3.40.50.1820">
    <property type="entry name" value="alpha/beta hydrolase"/>
    <property type="match status" value="1"/>
</dbReference>
<evidence type="ECO:0000259" key="1">
    <source>
        <dbReference type="Pfam" id="PF12146"/>
    </source>
</evidence>
<dbReference type="InterPro" id="IPR000073">
    <property type="entry name" value="AB_hydrolase_1"/>
</dbReference>
<dbReference type="Pfam" id="PF12146">
    <property type="entry name" value="Hydrolase_4"/>
    <property type="match status" value="1"/>
</dbReference>
<sequence>MALLIFEFTHKLTDHLNSIKMKRIKLFLTISSCILISSCAFNISEYIASSKSLSYNHIISNEQIKSWGFNKNNYCDKQRNLCISYFHAAPLKGGRLKYSIETGSGNQTSQVDFSIDKEKLKNSYSGTIVLLHGFRISKEFMLNSALYFRLLGFQVVIPDLLGHGESEGHKEYGVGDSEVINRLMDDLIHKDIIESKPIYLLGNSMGSLTAARITQSRQDICGLILQAPMLKFDQAVYNYAKENFPLLSKALSEEEIRKGALIALEGVNIGLLETQIEPLLTKSSVPVLLFASNTDSISPYDHFRTLNQDHIEVVLLKDRNHPGMAVIGEIEHSALQDWLIQGR</sequence>
<dbReference type="PANTHER" id="PTHR12277:SF81">
    <property type="entry name" value="PROTEIN ABHD13"/>
    <property type="match status" value="1"/>
</dbReference>
<dbReference type="PRINTS" id="PR00111">
    <property type="entry name" value="ABHYDROLASE"/>
</dbReference>
<name>A0ABV4NL33_9GAMM</name>
<organism evidence="2 3">
    <name type="scientific">Microbulbifer echini</name>
    <dbReference type="NCBI Taxonomy" id="1529067"/>
    <lineage>
        <taxon>Bacteria</taxon>
        <taxon>Pseudomonadati</taxon>
        <taxon>Pseudomonadota</taxon>
        <taxon>Gammaproteobacteria</taxon>
        <taxon>Cellvibrionales</taxon>
        <taxon>Microbulbiferaceae</taxon>
        <taxon>Microbulbifer</taxon>
    </lineage>
</organism>
<keyword evidence="2" id="KW-0378">Hydrolase</keyword>
<dbReference type="GO" id="GO:0016787">
    <property type="term" value="F:hydrolase activity"/>
    <property type="evidence" value="ECO:0007669"/>
    <property type="project" value="UniProtKB-KW"/>
</dbReference>
<dbReference type="EMBL" id="JBGMEL010000004">
    <property type="protein sequence ID" value="MFA0790108.1"/>
    <property type="molecule type" value="Genomic_DNA"/>
</dbReference>
<accession>A0ABV4NL33</accession>
<dbReference type="InterPro" id="IPR029058">
    <property type="entry name" value="AB_hydrolase_fold"/>
</dbReference>
<dbReference type="PANTHER" id="PTHR12277">
    <property type="entry name" value="ALPHA/BETA HYDROLASE DOMAIN-CONTAINING PROTEIN"/>
    <property type="match status" value="1"/>
</dbReference>
<keyword evidence="3" id="KW-1185">Reference proteome</keyword>